<feature type="compositionally biased region" description="Basic and acidic residues" evidence="5">
    <location>
        <begin position="578"/>
        <end position="593"/>
    </location>
</feature>
<dbReference type="Proteomes" id="UP000039046">
    <property type="component" value="Unassembled WGS sequence"/>
</dbReference>
<dbReference type="Pfam" id="PF12325">
    <property type="entry name" value="TMF_TATA_bd"/>
    <property type="match status" value="1"/>
</dbReference>
<organism evidence="7 8">
    <name type="scientific">[Torrubiella] hemipterigena</name>
    <dbReference type="NCBI Taxonomy" id="1531966"/>
    <lineage>
        <taxon>Eukaryota</taxon>
        <taxon>Fungi</taxon>
        <taxon>Dikarya</taxon>
        <taxon>Ascomycota</taxon>
        <taxon>Pezizomycotina</taxon>
        <taxon>Sordariomycetes</taxon>
        <taxon>Hypocreomycetidae</taxon>
        <taxon>Hypocreales</taxon>
        <taxon>Clavicipitaceae</taxon>
        <taxon>Clavicipitaceae incertae sedis</taxon>
        <taxon>'Torrubiella' clade</taxon>
    </lineage>
</organism>
<feature type="compositionally biased region" description="Basic and acidic residues" evidence="5">
    <location>
        <begin position="86"/>
        <end position="120"/>
    </location>
</feature>
<comment type="subcellular location">
    <subcellularLocation>
        <location evidence="1">Golgi apparatus</location>
    </subcellularLocation>
</comment>
<evidence type="ECO:0000256" key="2">
    <source>
        <dbReference type="ARBA" id="ARBA00023034"/>
    </source>
</evidence>
<evidence type="ECO:0000259" key="6">
    <source>
        <dbReference type="Pfam" id="PF12325"/>
    </source>
</evidence>
<reference evidence="7 8" key="1">
    <citation type="journal article" date="2015" name="Genome Announc.">
        <title>Draft Genome Sequence and Gene Annotation of the Entomopathogenic Fungus Verticillium hemipterigenum.</title>
        <authorList>
            <person name="Horn F."/>
            <person name="Habel A."/>
            <person name="Scharf D.H."/>
            <person name="Dworschak J."/>
            <person name="Brakhage A.A."/>
            <person name="Guthke R."/>
            <person name="Hertweck C."/>
            <person name="Linde J."/>
        </authorList>
    </citation>
    <scope>NUCLEOTIDE SEQUENCE [LARGE SCALE GENOMIC DNA]</scope>
</reference>
<evidence type="ECO:0000256" key="1">
    <source>
        <dbReference type="ARBA" id="ARBA00004555"/>
    </source>
</evidence>
<evidence type="ECO:0000313" key="8">
    <source>
        <dbReference type="Proteomes" id="UP000039046"/>
    </source>
</evidence>
<dbReference type="OrthoDB" id="74178at2759"/>
<feature type="region of interest" description="Disordered" evidence="5">
    <location>
        <begin position="561"/>
        <end position="696"/>
    </location>
</feature>
<keyword evidence="8" id="KW-1185">Reference proteome</keyword>
<evidence type="ECO:0000256" key="4">
    <source>
        <dbReference type="SAM" id="Coils"/>
    </source>
</evidence>
<evidence type="ECO:0000313" key="7">
    <source>
        <dbReference type="EMBL" id="CEJ93378.1"/>
    </source>
</evidence>
<keyword evidence="2" id="KW-0333">Golgi apparatus</keyword>
<dbReference type="GO" id="GO:0005783">
    <property type="term" value="C:endoplasmic reticulum"/>
    <property type="evidence" value="ECO:0007669"/>
    <property type="project" value="TreeGrafter"/>
</dbReference>
<accession>A0A0A1TPG7</accession>
<feature type="compositionally biased region" description="Low complexity" evidence="5">
    <location>
        <begin position="139"/>
        <end position="160"/>
    </location>
</feature>
<feature type="region of interest" description="Disordered" evidence="5">
    <location>
        <begin position="300"/>
        <end position="363"/>
    </location>
</feature>
<gene>
    <name evidence="7" type="ORF">VHEMI08970</name>
</gene>
<feature type="compositionally biased region" description="Polar residues" evidence="5">
    <location>
        <begin position="599"/>
        <end position="617"/>
    </location>
</feature>
<dbReference type="AlphaFoldDB" id="A0A0A1TPG7"/>
<feature type="compositionally biased region" description="Basic and acidic residues" evidence="5">
    <location>
        <begin position="491"/>
        <end position="516"/>
    </location>
</feature>
<name>A0A0A1TPG7_9HYPO</name>
<proteinExistence type="predicted"/>
<feature type="domain" description="TATA element modulatory factor 1 TATA binding" evidence="6">
    <location>
        <begin position="703"/>
        <end position="815"/>
    </location>
</feature>
<dbReference type="HOGENOM" id="CLU_013114_0_0_1"/>
<dbReference type="InterPro" id="IPR022091">
    <property type="entry name" value="TMF_TATA-bd"/>
</dbReference>
<feature type="compositionally biased region" description="Polar residues" evidence="5">
    <location>
        <begin position="651"/>
        <end position="661"/>
    </location>
</feature>
<dbReference type="Pfam" id="PF12329">
    <property type="entry name" value="TMF_DNA_bd"/>
    <property type="match status" value="1"/>
</dbReference>
<feature type="coiled-coil region" evidence="4">
    <location>
        <begin position="715"/>
        <end position="815"/>
    </location>
</feature>
<feature type="region of interest" description="Disordered" evidence="5">
    <location>
        <begin position="22"/>
        <end position="203"/>
    </location>
</feature>
<feature type="compositionally biased region" description="Low complexity" evidence="5">
    <location>
        <begin position="33"/>
        <end position="61"/>
    </location>
</feature>
<dbReference type="STRING" id="1531966.A0A0A1TPG7"/>
<evidence type="ECO:0000256" key="3">
    <source>
        <dbReference type="ARBA" id="ARBA00023054"/>
    </source>
</evidence>
<dbReference type="GO" id="GO:0005794">
    <property type="term" value="C:Golgi apparatus"/>
    <property type="evidence" value="ECO:0007669"/>
    <property type="project" value="UniProtKB-SubCell"/>
</dbReference>
<feature type="region of interest" description="Disordered" evidence="5">
    <location>
        <begin position="491"/>
        <end position="523"/>
    </location>
</feature>
<dbReference type="InterPro" id="IPR022092">
    <property type="entry name" value="TMF_DNA-bd"/>
</dbReference>
<dbReference type="PANTHER" id="PTHR46515">
    <property type="entry name" value="TATA ELEMENT MODULATORY FACTOR TMF1"/>
    <property type="match status" value="1"/>
</dbReference>
<protein>
    <recommendedName>
        <fullName evidence="6">TATA element modulatory factor 1 TATA binding domain-containing protein</fullName>
    </recommendedName>
</protein>
<feature type="compositionally biased region" description="Polar residues" evidence="5">
    <location>
        <begin position="121"/>
        <end position="130"/>
    </location>
</feature>
<dbReference type="PANTHER" id="PTHR46515:SF1">
    <property type="entry name" value="TATA ELEMENT MODULATORY FACTOR"/>
    <property type="match status" value="1"/>
</dbReference>
<feature type="compositionally biased region" description="Basic and acidic residues" evidence="5">
    <location>
        <begin position="316"/>
        <end position="363"/>
    </location>
</feature>
<feature type="compositionally biased region" description="Polar residues" evidence="5">
    <location>
        <begin position="172"/>
        <end position="202"/>
    </location>
</feature>
<dbReference type="InterPro" id="IPR052602">
    <property type="entry name" value="Growth_transcription_reg"/>
</dbReference>
<keyword evidence="3 4" id="KW-0175">Coiled coil</keyword>
<dbReference type="EMBL" id="CDHN01000005">
    <property type="protein sequence ID" value="CEJ93378.1"/>
    <property type="molecule type" value="Genomic_DNA"/>
</dbReference>
<sequence>MAQKPGWGSFLSQAVAGVESRLDNMLGDEPGRPAVKPAAKTAPQTAALKTDSRSSSATRSSTNDRLQARLAKAVAGKAGDSPRSSGDMKRSMDVESVKNDETANDGKSDEKQDNTDKKTSGEIQIESSADQVKPTENVESATADTQETTSTTETPVVPDENTAATTKHEEAQNSTPASNETSANTQVTPNGAPTEPQPTNQDVAEYIERIDSLEAKLLYLSKTAAESAKKTAASLPSGSADRKLAEKDEKIALLMEEGQKLAGGEAKYRAIIKKLRLQVAENEKQAEELQKTHSKALADAELLRSQASGNAAQERAQAEAKKATEGFQKEIAALKKEKATREEATRKLERDLKTKTEQADKADLLAKQLASEKSKLKTEEENSAALKSDNEILTEKLRQEGIEWKEKVERAVERGNKVEAELRVELLGMDAKLETMRTQAEEVSSGSGGEAQVKLLRQIETLQSQYASASNNWQGIEASLLAKTASLEAERDEAQRRESEMRKKAREATTRARTMEEELEDIRPTLAKSEQDLSRLNDEVASLRIAAKAAEESLEQVRADLEKEKRTASASANISRKASREFTDSADQRKWIEDVAANKPNSRPDSPLLSVQRTLSSDFMGLPLSGRRGGAASHGDGSDFASRRPSAAPSRLNSIPFSPTGTAPAPFSPFESSTELMSPPPIEEDEIVRPASPTQAAQDMISMSTVAAGPSVQLVERMSSAIRRLEAEKVASREEMARVCSQRDEARSDLVGLMKDLEEARVASNRVPELEGQLKDLDQRYQTTLEMLGEKSELVEELRADVQDVKAMYRELVERTVK</sequence>
<evidence type="ECO:0000256" key="5">
    <source>
        <dbReference type="SAM" id="MobiDB-lite"/>
    </source>
</evidence>